<name>A0ABN8MQV3_9CNID</name>
<dbReference type="EMBL" id="CALNXK010000001">
    <property type="protein sequence ID" value="CAH3032496.1"/>
    <property type="molecule type" value="Genomic_DNA"/>
</dbReference>
<sequence length="254" mass="28991">FYSLKESFPGYDPPQYTARKIQKAPVTEADPDIMENPVGRTGITGRGLFGRWGPNHAAYLIITRSWKMDANKTIVQKKGKQVLEFVTLKSRTFGAFKKPVKSGLSEASNFIENNLCKTAIRDFTYCLLSQGMIEAYDSVSRTLIKSLRERTIPCLKPTIAEGTLETRVRKIIETSEEVYKGYLDDPRNTDNAWMETVTMNFHDETRETLGDFEFEEKTGVDYSVNWQDVSSQINLQANHSFILHKVAMINDAYF</sequence>
<dbReference type="PANTHER" id="PTHR13030:SF13">
    <property type="entry name" value="NUDIX HYDROLASE DOMAIN-CONTAINING PROTEIN"/>
    <property type="match status" value="1"/>
</dbReference>
<dbReference type="CDD" id="cd03670">
    <property type="entry name" value="NUDIX_ADPRase_Nudt9"/>
    <property type="match status" value="1"/>
</dbReference>
<dbReference type="PANTHER" id="PTHR13030">
    <property type="entry name" value="NUDIX HYDROLASE"/>
    <property type="match status" value="1"/>
</dbReference>
<feature type="non-terminal residue" evidence="1">
    <location>
        <position position="1"/>
    </location>
</feature>
<keyword evidence="2" id="KW-1185">Reference proteome</keyword>
<reference evidence="1 2" key="1">
    <citation type="submission" date="2022-05" db="EMBL/GenBank/DDBJ databases">
        <authorList>
            <consortium name="Genoscope - CEA"/>
            <person name="William W."/>
        </authorList>
    </citation>
    <scope>NUCLEOTIDE SEQUENCE [LARGE SCALE GENOMIC DNA]</scope>
</reference>
<gene>
    <name evidence="1" type="ORF">PLOB_00000571</name>
</gene>
<evidence type="ECO:0000313" key="1">
    <source>
        <dbReference type="EMBL" id="CAH3032496.1"/>
    </source>
</evidence>
<accession>A0ABN8MQV3</accession>
<organism evidence="1 2">
    <name type="scientific">Porites lobata</name>
    <dbReference type="NCBI Taxonomy" id="104759"/>
    <lineage>
        <taxon>Eukaryota</taxon>
        <taxon>Metazoa</taxon>
        <taxon>Cnidaria</taxon>
        <taxon>Anthozoa</taxon>
        <taxon>Hexacorallia</taxon>
        <taxon>Scleractinia</taxon>
        <taxon>Fungiina</taxon>
        <taxon>Poritidae</taxon>
        <taxon>Porites</taxon>
    </lineage>
</organism>
<evidence type="ECO:0008006" key="3">
    <source>
        <dbReference type="Google" id="ProtNLM"/>
    </source>
</evidence>
<proteinExistence type="predicted"/>
<evidence type="ECO:0000313" key="2">
    <source>
        <dbReference type="Proteomes" id="UP001159405"/>
    </source>
</evidence>
<comment type="caution">
    <text evidence="1">The sequence shown here is derived from an EMBL/GenBank/DDBJ whole genome shotgun (WGS) entry which is preliminary data.</text>
</comment>
<dbReference type="Gene3D" id="3.90.79.10">
    <property type="entry name" value="Nucleoside Triphosphate Pyrophosphohydrolase"/>
    <property type="match status" value="1"/>
</dbReference>
<dbReference type="InterPro" id="IPR039989">
    <property type="entry name" value="NUDT9"/>
</dbReference>
<protein>
    <recommendedName>
        <fullName evidence="3">ADP-ribose pyrophosphatase, mitochondrial</fullName>
    </recommendedName>
</protein>
<dbReference type="Proteomes" id="UP001159405">
    <property type="component" value="Unassembled WGS sequence"/>
</dbReference>